<dbReference type="GO" id="GO:0034599">
    <property type="term" value="P:cellular response to oxidative stress"/>
    <property type="evidence" value="ECO:0007669"/>
    <property type="project" value="InterPro"/>
</dbReference>
<dbReference type="InterPro" id="IPR000415">
    <property type="entry name" value="Nitroreductase-like"/>
</dbReference>
<keyword evidence="2" id="KW-0963">Cytoplasm</keyword>
<dbReference type="GO" id="GO:0016491">
    <property type="term" value="F:oxidoreductase activity"/>
    <property type="evidence" value="ECO:0007669"/>
    <property type="project" value="UniProtKB-KW"/>
</dbReference>
<dbReference type="KEGG" id="pbj:VN24_00295"/>
<dbReference type="RefSeq" id="WP_045668784.1">
    <property type="nucleotide sequence ID" value="NZ_CP011058.1"/>
</dbReference>
<dbReference type="Proteomes" id="UP000032633">
    <property type="component" value="Chromosome"/>
</dbReference>
<dbReference type="HOGENOM" id="CLU_073125_1_0_9"/>
<feature type="domain" description="Nitroreductase" evidence="4">
    <location>
        <begin position="9"/>
        <end position="179"/>
    </location>
</feature>
<reference evidence="6" key="2">
    <citation type="submission" date="2015-03" db="EMBL/GenBank/DDBJ databases">
        <title>Genome sequence of Paenibacillus beijingensis strain DSM 24997T.</title>
        <authorList>
            <person name="Kwak Y."/>
            <person name="Shin J.-H."/>
        </authorList>
    </citation>
    <scope>NUCLEOTIDE SEQUENCE [LARGE SCALE GENOMIC DNA]</scope>
    <source>
        <strain evidence="6">DSM 24997</strain>
    </source>
</reference>
<keyword evidence="3" id="KW-0560">Oxidoreductase</keyword>
<keyword evidence="6" id="KW-1185">Reference proteome</keyword>
<dbReference type="PATRIC" id="fig|1126833.4.peg.70"/>
<dbReference type="STRING" id="1126833.VN24_00295"/>
<dbReference type="PANTHER" id="PTHR43035:SF1">
    <property type="entry name" value="FATTY ACID REPRESSION MUTANT PROTEIN 2-RELATED"/>
    <property type="match status" value="1"/>
</dbReference>
<dbReference type="InterPro" id="IPR033877">
    <property type="entry name" value="Frm2/Hbn1"/>
</dbReference>
<dbReference type="AlphaFoldDB" id="A0A0D5ND76"/>
<evidence type="ECO:0000313" key="6">
    <source>
        <dbReference type="Proteomes" id="UP000032633"/>
    </source>
</evidence>
<comment type="subcellular location">
    <subcellularLocation>
        <location evidence="1">Cytoplasm</location>
    </subcellularLocation>
</comment>
<dbReference type="GO" id="GO:0005737">
    <property type="term" value="C:cytoplasm"/>
    <property type="evidence" value="ECO:0007669"/>
    <property type="project" value="UniProtKB-SubCell"/>
</dbReference>
<protein>
    <submittedName>
        <fullName evidence="5">Nitroreductase</fullName>
    </submittedName>
</protein>
<evidence type="ECO:0000259" key="4">
    <source>
        <dbReference type="Pfam" id="PF00881"/>
    </source>
</evidence>
<proteinExistence type="predicted"/>
<organism evidence="5 6">
    <name type="scientific">Paenibacillus beijingensis</name>
    <dbReference type="NCBI Taxonomy" id="1126833"/>
    <lineage>
        <taxon>Bacteria</taxon>
        <taxon>Bacillati</taxon>
        <taxon>Bacillota</taxon>
        <taxon>Bacilli</taxon>
        <taxon>Bacillales</taxon>
        <taxon>Paenibacillaceae</taxon>
        <taxon>Paenibacillus</taxon>
    </lineage>
</organism>
<accession>A0A0D5ND76</accession>
<dbReference type="SUPFAM" id="SSF55469">
    <property type="entry name" value="FMN-dependent nitroreductase-like"/>
    <property type="match status" value="1"/>
</dbReference>
<evidence type="ECO:0000256" key="1">
    <source>
        <dbReference type="ARBA" id="ARBA00004496"/>
    </source>
</evidence>
<dbReference type="Gene3D" id="3.40.109.10">
    <property type="entry name" value="NADH Oxidase"/>
    <property type="match status" value="1"/>
</dbReference>
<reference evidence="5 6" key="1">
    <citation type="journal article" date="2015" name="J. Biotechnol.">
        <title>Complete genome sequence of Paenibacillus beijingensis 7188(T) (=DSM 24997(T)), a novel rhizobacterium from jujube garden soil.</title>
        <authorList>
            <person name="Kwak Y."/>
            <person name="Shin J.H."/>
        </authorList>
    </citation>
    <scope>NUCLEOTIDE SEQUENCE [LARGE SCALE GENOMIC DNA]</scope>
    <source>
        <strain evidence="5 6">DSM 24997</strain>
    </source>
</reference>
<dbReference type="OrthoDB" id="9810617at2"/>
<evidence type="ECO:0000256" key="2">
    <source>
        <dbReference type="ARBA" id="ARBA00022490"/>
    </source>
</evidence>
<dbReference type="EMBL" id="CP011058">
    <property type="protein sequence ID" value="AJY73349.1"/>
    <property type="molecule type" value="Genomic_DNA"/>
</dbReference>
<dbReference type="InterPro" id="IPR029479">
    <property type="entry name" value="Nitroreductase"/>
</dbReference>
<evidence type="ECO:0000313" key="5">
    <source>
        <dbReference type="EMBL" id="AJY73349.1"/>
    </source>
</evidence>
<dbReference type="PANTHER" id="PTHR43035">
    <property type="entry name" value="FATTY ACID REPRESSION MUTANT PROTEIN 2-RELATED"/>
    <property type="match status" value="1"/>
</dbReference>
<dbReference type="Pfam" id="PF00881">
    <property type="entry name" value="Nitroreductase"/>
    <property type="match status" value="1"/>
</dbReference>
<gene>
    <name evidence="5" type="ORF">VN24_00295</name>
</gene>
<dbReference type="CDD" id="cd02140">
    <property type="entry name" value="Frm2-like"/>
    <property type="match status" value="1"/>
</dbReference>
<sequence>MSNTFFDAIRHRRSIYAISKEAVISDEKIQEIVEEAVKHTPSSFNSQSSRVLVLLGEQSDKFWDLTTETLRVVTGGGEGFASTEEKMAAFRSGYGTILFFEDESVVRGLQEKFPSYEANFPIWSNQSNGMLQLVVWTALEAEGLGASLQHYNPLVDEQVKKEWSVPENWKLIAQLPFGKPVAPAGEKQFQPISERVKVSK</sequence>
<dbReference type="FunFam" id="3.40.109.10:FF:000001">
    <property type="entry name" value="Nitroreductase family"/>
    <property type="match status" value="1"/>
</dbReference>
<evidence type="ECO:0000256" key="3">
    <source>
        <dbReference type="ARBA" id="ARBA00023002"/>
    </source>
</evidence>
<name>A0A0D5ND76_9BACL</name>